<protein>
    <submittedName>
        <fullName evidence="2">Uncharacterized protein</fullName>
    </submittedName>
</protein>
<dbReference type="EMBL" id="JAANQT010012272">
    <property type="protein sequence ID" value="KAG1273840.1"/>
    <property type="molecule type" value="Genomic_DNA"/>
</dbReference>
<reference evidence="2" key="1">
    <citation type="journal article" date="2020" name="Microb. Genom.">
        <title>Genetic diversity of clinical and environmental Mucorales isolates obtained from an investigation of mucormycosis cases among solid organ transplant recipients.</title>
        <authorList>
            <person name="Nguyen M.H."/>
            <person name="Kaul D."/>
            <person name="Muto C."/>
            <person name="Cheng S.J."/>
            <person name="Richter R.A."/>
            <person name="Bruno V.M."/>
            <person name="Liu G."/>
            <person name="Beyhan S."/>
            <person name="Sundermann A.J."/>
            <person name="Mounaud S."/>
            <person name="Pasculle A.W."/>
            <person name="Nierman W.C."/>
            <person name="Driscoll E."/>
            <person name="Cumbie R."/>
            <person name="Clancy C.J."/>
            <person name="Dupont C.L."/>
        </authorList>
    </citation>
    <scope>NUCLEOTIDE SEQUENCE</scope>
    <source>
        <strain evidence="2">GL11</strain>
    </source>
</reference>
<name>A0A9P6WRX0_RHIOR</name>
<accession>A0A9P6WRX0</accession>
<comment type="caution">
    <text evidence="2">The sequence shown here is derived from an EMBL/GenBank/DDBJ whole genome shotgun (WGS) entry which is preliminary data.</text>
</comment>
<sequence length="73" mass="8019">MPAVMNRSEARWCAISLRNEVKSMVVAVVFTAGSQWGMYQETVDGGNGTERRRSGARRAVAASPYSNRRLSLA</sequence>
<evidence type="ECO:0000313" key="3">
    <source>
        <dbReference type="Proteomes" id="UP000716291"/>
    </source>
</evidence>
<proteinExistence type="predicted"/>
<organism evidence="2 3">
    <name type="scientific">Rhizopus oryzae</name>
    <name type="common">Mucormycosis agent</name>
    <name type="synonym">Rhizopus arrhizus var. delemar</name>
    <dbReference type="NCBI Taxonomy" id="64495"/>
    <lineage>
        <taxon>Eukaryota</taxon>
        <taxon>Fungi</taxon>
        <taxon>Fungi incertae sedis</taxon>
        <taxon>Mucoromycota</taxon>
        <taxon>Mucoromycotina</taxon>
        <taxon>Mucoromycetes</taxon>
        <taxon>Mucorales</taxon>
        <taxon>Mucorineae</taxon>
        <taxon>Rhizopodaceae</taxon>
        <taxon>Rhizopus</taxon>
    </lineage>
</organism>
<gene>
    <name evidence="2" type="ORF">G6F64_015265</name>
</gene>
<keyword evidence="3" id="KW-1185">Reference proteome</keyword>
<feature type="region of interest" description="Disordered" evidence="1">
    <location>
        <begin position="43"/>
        <end position="73"/>
    </location>
</feature>
<dbReference type="Proteomes" id="UP000716291">
    <property type="component" value="Unassembled WGS sequence"/>
</dbReference>
<feature type="compositionally biased region" description="Polar residues" evidence="1">
    <location>
        <begin position="64"/>
        <end position="73"/>
    </location>
</feature>
<evidence type="ECO:0000313" key="2">
    <source>
        <dbReference type="EMBL" id="KAG1273840.1"/>
    </source>
</evidence>
<dbReference type="AlphaFoldDB" id="A0A9P6WRX0"/>
<evidence type="ECO:0000256" key="1">
    <source>
        <dbReference type="SAM" id="MobiDB-lite"/>
    </source>
</evidence>